<name>A0ABD5VGP0_9EURY</name>
<accession>A0ABD5VGP0</accession>
<keyword evidence="3" id="KW-1185">Reference proteome</keyword>
<evidence type="ECO:0000313" key="3">
    <source>
        <dbReference type="Proteomes" id="UP001596395"/>
    </source>
</evidence>
<dbReference type="Proteomes" id="UP001596395">
    <property type="component" value="Unassembled WGS sequence"/>
</dbReference>
<reference evidence="2 3" key="1">
    <citation type="journal article" date="2019" name="Int. J. Syst. Evol. Microbiol.">
        <title>The Global Catalogue of Microorganisms (GCM) 10K type strain sequencing project: providing services to taxonomists for standard genome sequencing and annotation.</title>
        <authorList>
            <consortium name="The Broad Institute Genomics Platform"/>
            <consortium name="The Broad Institute Genome Sequencing Center for Infectious Disease"/>
            <person name="Wu L."/>
            <person name="Ma J."/>
        </authorList>
    </citation>
    <scope>NUCLEOTIDE SEQUENCE [LARGE SCALE GENOMIC DNA]</scope>
    <source>
        <strain evidence="2 3">GX26</strain>
    </source>
</reference>
<comment type="caution">
    <text evidence="2">The sequence shown here is derived from an EMBL/GenBank/DDBJ whole genome shotgun (WGS) entry which is preliminary data.</text>
</comment>
<evidence type="ECO:0000256" key="1">
    <source>
        <dbReference type="SAM" id="MobiDB-lite"/>
    </source>
</evidence>
<evidence type="ECO:0000313" key="2">
    <source>
        <dbReference type="EMBL" id="MFC6953653.1"/>
    </source>
</evidence>
<gene>
    <name evidence="2" type="ORF">ACFQGB_12340</name>
</gene>
<organism evidence="2 3">
    <name type="scientific">Halorubellus litoreus</name>
    <dbReference type="NCBI Taxonomy" id="755308"/>
    <lineage>
        <taxon>Archaea</taxon>
        <taxon>Methanobacteriati</taxon>
        <taxon>Methanobacteriota</taxon>
        <taxon>Stenosarchaea group</taxon>
        <taxon>Halobacteria</taxon>
        <taxon>Halobacteriales</taxon>
        <taxon>Halorubellaceae</taxon>
        <taxon>Halorubellus</taxon>
    </lineage>
</organism>
<sequence>MCPQKRRDLLGLAGATATSLAAGCLSTGEGEFNDSATTDDQTTETDAVAGSGDATATVDGEFAATTWLPEPDAFGYDSAYMGFAGDLNALRDADVTDAAMARTADTFLPLRGQVLSPEDVVELATVQDVATACTFDLAPATVRDRIRAVRPDWGTPTATPTAGAGTPSGDDDTDPETETGSGESGVTRIDAPDGYEGYETAIGVYWLGGDHLLYGPDRRLVQTMVDAHSGDVDRYAANADVDAVLEATGEVDLLAVAARSQRAVADAAAFGYGWRFGDDVALAAPFAFPDDDATDPSAVAQLSDMAGFTDYGNFDVETTGRVVTLTANLSVSEFDLLQRDDGGRTATGGSMPQVSFAFEANRGKDGEWDGGEDERVVVTHQGGDSIALANVALHYEGSDVAKSDVFASTKPAGDTWAGGGEWTLRVDAAGADFESGATLQVVWTSDDGSRSAVIAMFQLP</sequence>
<proteinExistence type="predicted"/>
<dbReference type="AlphaFoldDB" id="A0ABD5VGP0"/>
<dbReference type="EMBL" id="JBHSXN010000002">
    <property type="protein sequence ID" value="MFC6953653.1"/>
    <property type="molecule type" value="Genomic_DNA"/>
</dbReference>
<feature type="region of interest" description="Disordered" evidence="1">
    <location>
        <begin position="32"/>
        <end position="53"/>
    </location>
</feature>
<feature type="compositionally biased region" description="Low complexity" evidence="1">
    <location>
        <begin position="154"/>
        <end position="168"/>
    </location>
</feature>
<dbReference type="PROSITE" id="PS51257">
    <property type="entry name" value="PROKAR_LIPOPROTEIN"/>
    <property type="match status" value="1"/>
</dbReference>
<protein>
    <submittedName>
        <fullName evidence="2">Uncharacterized protein</fullName>
    </submittedName>
</protein>
<feature type="region of interest" description="Disordered" evidence="1">
    <location>
        <begin position="149"/>
        <end position="192"/>
    </location>
</feature>
<dbReference type="RefSeq" id="WP_336350608.1">
    <property type="nucleotide sequence ID" value="NZ_JAZAQL010000002.1"/>
</dbReference>